<comment type="similarity">
    <text evidence="1">Belongs to the zinc-containing alcohol dehydrogenase family.</text>
</comment>
<comment type="subunit">
    <text evidence="2">Monomer.</text>
</comment>
<dbReference type="Pfam" id="PF00107">
    <property type="entry name" value="ADH_zinc_N"/>
    <property type="match status" value="1"/>
</dbReference>
<evidence type="ECO:0000256" key="5">
    <source>
        <dbReference type="ARBA" id="ARBA00023002"/>
    </source>
</evidence>
<evidence type="ECO:0000256" key="2">
    <source>
        <dbReference type="ARBA" id="ARBA00011245"/>
    </source>
</evidence>
<accession>A0ABR4PAS4</accession>
<sequence length="374" mass="40372">MSHSLPDGFTPSAINIPAKFSGIIEAPADGKPSITQSLKFPTPRLDEIIIRNIAVAINPCDWKTPRNYPSPGARVGCEFFGSVLAIGPDAQSRRPDIQIGDRICGAIHGSNPIDHDSGSFSDYLSVPSDIVIRLPQGFPIGAGASLGGTSLCTLALTLWESLKLQGTPSEPLTSAKPAPYVLVYGGSTATGTMALQLLKLSGYKTVTTCSPRNFELVKEYGADAYFDYHSPTCTADIKAYTRGGLSYVIDVITDATSQTICHSALGRAGGIYAALERPLEVLNKRRRTVRVDFVVGWCALGREVVLTTDYSRPADPKLRDRAARLFREMQAFVEDGRLRPHPHRVVGSGYDNVLKGLKLLEKGVSGERLVVLIE</sequence>
<evidence type="ECO:0000256" key="3">
    <source>
        <dbReference type="ARBA" id="ARBA00022741"/>
    </source>
</evidence>
<dbReference type="InterPro" id="IPR013154">
    <property type="entry name" value="ADH-like_N"/>
</dbReference>
<dbReference type="Pfam" id="PF08240">
    <property type="entry name" value="ADH_N"/>
    <property type="match status" value="1"/>
</dbReference>
<comment type="caution">
    <text evidence="7">The sequence shown here is derived from an EMBL/GenBank/DDBJ whole genome shotgun (WGS) entry which is preliminary data.</text>
</comment>
<keyword evidence="4" id="KW-0521">NADP</keyword>
<dbReference type="SUPFAM" id="SSF50129">
    <property type="entry name" value="GroES-like"/>
    <property type="match status" value="1"/>
</dbReference>
<reference evidence="7 8" key="1">
    <citation type="submission" date="2024-06" db="EMBL/GenBank/DDBJ databases">
        <title>Complete genome of Phlyctema vagabunda strain 19-DSS-EL-015.</title>
        <authorList>
            <person name="Fiorenzani C."/>
        </authorList>
    </citation>
    <scope>NUCLEOTIDE SEQUENCE [LARGE SCALE GENOMIC DNA]</scope>
    <source>
        <strain evidence="7 8">19-DSS-EL-015</strain>
    </source>
</reference>
<proteinExistence type="inferred from homology"/>
<evidence type="ECO:0000256" key="1">
    <source>
        <dbReference type="ARBA" id="ARBA00008072"/>
    </source>
</evidence>
<dbReference type="InterPro" id="IPR036291">
    <property type="entry name" value="NAD(P)-bd_dom_sf"/>
</dbReference>
<dbReference type="CDD" id="cd08249">
    <property type="entry name" value="enoyl_reductase_like"/>
    <property type="match status" value="1"/>
</dbReference>
<keyword evidence="5" id="KW-0560">Oxidoreductase</keyword>
<dbReference type="InterPro" id="IPR047122">
    <property type="entry name" value="Trans-enoyl_RdTase-like"/>
</dbReference>
<dbReference type="InterPro" id="IPR013149">
    <property type="entry name" value="ADH-like_C"/>
</dbReference>
<dbReference type="SUPFAM" id="SSF51735">
    <property type="entry name" value="NAD(P)-binding Rossmann-fold domains"/>
    <property type="match status" value="1"/>
</dbReference>
<protein>
    <submittedName>
        <fullName evidence="7">Zinc-binding dehydrogenase family</fullName>
    </submittedName>
</protein>
<keyword evidence="8" id="KW-1185">Reference proteome</keyword>
<dbReference type="PANTHER" id="PTHR45348:SF1">
    <property type="entry name" value="TRANS-ENOYL REDUCTASE STHE"/>
    <property type="match status" value="1"/>
</dbReference>
<dbReference type="PANTHER" id="PTHR45348">
    <property type="entry name" value="HYPOTHETICAL OXIDOREDUCTASE (EUROFUNG)"/>
    <property type="match status" value="1"/>
</dbReference>
<dbReference type="Proteomes" id="UP001629113">
    <property type="component" value="Unassembled WGS sequence"/>
</dbReference>
<dbReference type="SMART" id="SM00829">
    <property type="entry name" value="PKS_ER"/>
    <property type="match status" value="1"/>
</dbReference>
<evidence type="ECO:0000259" key="6">
    <source>
        <dbReference type="SMART" id="SM00829"/>
    </source>
</evidence>
<gene>
    <name evidence="7" type="ORF">PVAG01_08915</name>
</gene>
<evidence type="ECO:0000313" key="8">
    <source>
        <dbReference type="Proteomes" id="UP001629113"/>
    </source>
</evidence>
<keyword evidence="3" id="KW-0547">Nucleotide-binding</keyword>
<feature type="domain" description="Enoyl reductase (ER)" evidence="6">
    <location>
        <begin position="33"/>
        <end position="371"/>
    </location>
</feature>
<organism evidence="7 8">
    <name type="scientific">Phlyctema vagabunda</name>
    <dbReference type="NCBI Taxonomy" id="108571"/>
    <lineage>
        <taxon>Eukaryota</taxon>
        <taxon>Fungi</taxon>
        <taxon>Dikarya</taxon>
        <taxon>Ascomycota</taxon>
        <taxon>Pezizomycotina</taxon>
        <taxon>Leotiomycetes</taxon>
        <taxon>Helotiales</taxon>
        <taxon>Dermateaceae</taxon>
        <taxon>Phlyctema</taxon>
    </lineage>
</organism>
<dbReference type="InterPro" id="IPR020843">
    <property type="entry name" value="ER"/>
</dbReference>
<evidence type="ECO:0000256" key="4">
    <source>
        <dbReference type="ARBA" id="ARBA00022857"/>
    </source>
</evidence>
<dbReference type="Gene3D" id="3.90.180.10">
    <property type="entry name" value="Medium-chain alcohol dehydrogenases, catalytic domain"/>
    <property type="match status" value="1"/>
</dbReference>
<evidence type="ECO:0000313" key="7">
    <source>
        <dbReference type="EMBL" id="KAL3420416.1"/>
    </source>
</evidence>
<name>A0ABR4PAS4_9HELO</name>
<dbReference type="EMBL" id="JBFCZG010000007">
    <property type="protein sequence ID" value="KAL3420416.1"/>
    <property type="molecule type" value="Genomic_DNA"/>
</dbReference>
<dbReference type="Gene3D" id="3.40.50.720">
    <property type="entry name" value="NAD(P)-binding Rossmann-like Domain"/>
    <property type="match status" value="1"/>
</dbReference>
<dbReference type="InterPro" id="IPR011032">
    <property type="entry name" value="GroES-like_sf"/>
</dbReference>